<keyword evidence="2" id="KW-1185">Reference proteome</keyword>
<gene>
    <name evidence="1" type="ORF">WMSIL1_LOCUS11172</name>
</gene>
<evidence type="ECO:0000313" key="1">
    <source>
        <dbReference type="EMBL" id="VUZ52730.1"/>
    </source>
</evidence>
<reference evidence="1 2" key="1">
    <citation type="submission" date="2019-07" db="EMBL/GenBank/DDBJ databases">
        <authorList>
            <person name="Jastrzebski P J."/>
            <person name="Paukszto L."/>
            <person name="Jastrzebski P J."/>
        </authorList>
    </citation>
    <scope>NUCLEOTIDE SEQUENCE [LARGE SCALE GENOMIC DNA]</scope>
    <source>
        <strain evidence="1 2">WMS-il1</strain>
    </source>
</reference>
<sequence length="181" mass="21036">MDSIESAKIAAIGRSIREQMNLSKPDKDSEDYIKNVGEFHYEPSVGEIFTKWYARNRDIYESRMPGKSDRDLYLDYLLPLSPKDLTFEEMIEKCEKVFGDSTSLFNNLWFSFAVCAEILLKLLPLLDKNSDIILHHLVDEYNSFRSLIDDTNMVESNETHPCRIKKPEIDRLPENNLAPQP</sequence>
<dbReference type="Proteomes" id="UP000321570">
    <property type="component" value="Unassembled WGS sequence"/>
</dbReference>
<accession>A0A564YZW7</accession>
<protein>
    <submittedName>
        <fullName evidence="1">Uncharacterized protein</fullName>
    </submittedName>
</protein>
<organism evidence="1 2">
    <name type="scientific">Hymenolepis diminuta</name>
    <name type="common">Rat tapeworm</name>
    <dbReference type="NCBI Taxonomy" id="6216"/>
    <lineage>
        <taxon>Eukaryota</taxon>
        <taxon>Metazoa</taxon>
        <taxon>Spiralia</taxon>
        <taxon>Lophotrochozoa</taxon>
        <taxon>Platyhelminthes</taxon>
        <taxon>Cestoda</taxon>
        <taxon>Eucestoda</taxon>
        <taxon>Cyclophyllidea</taxon>
        <taxon>Hymenolepididae</taxon>
        <taxon>Hymenolepis</taxon>
    </lineage>
</organism>
<name>A0A564YZW7_HYMDI</name>
<dbReference type="AlphaFoldDB" id="A0A564YZW7"/>
<dbReference type="EMBL" id="CABIJS010000521">
    <property type="protein sequence ID" value="VUZ52730.1"/>
    <property type="molecule type" value="Genomic_DNA"/>
</dbReference>
<proteinExistence type="predicted"/>
<evidence type="ECO:0000313" key="2">
    <source>
        <dbReference type="Proteomes" id="UP000321570"/>
    </source>
</evidence>